<dbReference type="EMBL" id="JAXOJX010000043">
    <property type="protein sequence ID" value="MDZ5459400.1"/>
    <property type="molecule type" value="Genomic_DNA"/>
</dbReference>
<dbReference type="InterPro" id="IPR038740">
    <property type="entry name" value="BioF2-like_GNAT_dom"/>
</dbReference>
<protein>
    <submittedName>
        <fullName evidence="2">GNAT family N-acetyltransferase</fullName>
        <ecNumber evidence="2">2.3.1.-</ecNumber>
    </submittedName>
</protein>
<feature type="domain" description="BioF2-like acetyltransferase" evidence="1">
    <location>
        <begin position="172"/>
        <end position="309"/>
    </location>
</feature>
<proteinExistence type="predicted"/>
<reference evidence="2 3" key="1">
    <citation type="submission" date="2023-11" db="EMBL/GenBank/DDBJ databases">
        <title>Draft genome of Azohydromonas lata strain H1 (DSM1123), a polyhydroxyalkanoate producer.</title>
        <authorList>
            <person name="Traversa D."/>
            <person name="D'Addabbo P."/>
            <person name="Pazzani C."/>
            <person name="Manzari C."/>
            <person name="Chiara M."/>
            <person name="Scrascia M."/>
        </authorList>
    </citation>
    <scope>NUCLEOTIDE SEQUENCE [LARGE SCALE GENOMIC DNA]</scope>
    <source>
        <strain evidence="2 3">H1</strain>
    </source>
</reference>
<dbReference type="Proteomes" id="UP001293718">
    <property type="component" value="Unassembled WGS sequence"/>
</dbReference>
<dbReference type="RefSeq" id="WP_322467147.1">
    <property type="nucleotide sequence ID" value="NZ_JAXOJX010000043.1"/>
</dbReference>
<evidence type="ECO:0000259" key="1">
    <source>
        <dbReference type="Pfam" id="PF13480"/>
    </source>
</evidence>
<dbReference type="Pfam" id="PF13480">
    <property type="entry name" value="Acetyltransf_6"/>
    <property type="match status" value="1"/>
</dbReference>
<keyword evidence="3" id="KW-1185">Reference proteome</keyword>
<dbReference type="InterPro" id="IPR016181">
    <property type="entry name" value="Acyl_CoA_acyltransferase"/>
</dbReference>
<accession>A0ABU5IKJ4</accession>
<sequence length="363" mass="40506">MVRRPDELAPDALALLAQAEHAGVELGAAWYANFVASLPELGALAHFHVLRQAGRAVAVLPVLAARHGQPAVPRGRVQSLANYYSALWAPALDSALTPELLAELLRHVARWHAPVHSLHFAPMDPGSRAWSLMQDALRLAGWGRWDFLAFGNWYLQVSSDWAGYLAQRPGELRNTLRRSEKRLLKAGAQIEIVCGGERLAAALRAYEHVYAASWKQAEPHPGFMQELIRCCARQEWLRLGVVWLEGQPIAAQVWIVAHGKAAIYKLAYDEAFKALGSGTVLTARLMRHVLEIDGVAEVDYLMGDDPYKRHWMSHRRERRGLRAYNLHTVPGLVGAAREGLTTLLRPWLLKLRGRKQPPASFHA</sequence>
<gene>
    <name evidence="2" type="ORF">SM757_22735</name>
</gene>
<comment type="caution">
    <text evidence="2">The sequence shown here is derived from an EMBL/GenBank/DDBJ whole genome shotgun (WGS) entry which is preliminary data.</text>
</comment>
<dbReference type="EC" id="2.3.1.-" evidence="2"/>
<evidence type="ECO:0000313" key="3">
    <source>
        <dbReference type="Proteomes" id="UP001293718"/>
    </source>
</evidence>
<dbReference type="SUPFAM" id="SSF55729">
    <property type="entry name" value="Acyl-CoA N-acyltransferases (Nat)"/>
    <property type="match status" value="1"/>
</dbReference>
<evidence type="ECO:0000313" key="2">
    <source>
        <dbReference type="EMBL" id="MDZ5459400.1"/>
    </source>
</evidence>
<keyword evidence="2" id="KW-0808">Transferase</keyword>
<dbReference type="Gene3D" id="3.40.630.30">
    <property type="match status" value="1"/>
</dbReference>
<organism evidence="2 3">
    <name type="scientific">Azohydromonas lata</name>
    <dbReference type="NCBI Taxonomy" id="45677"/>
    <lineage>
        <taxon>Bacteria</taxon>
        <taxon>Pseudomonadati</taxon>
        <taxon>Pseudomonadota</taxon>
        <taxon>Betaproteobacteria</taxon>
        <taxon>Burkholderiales</taxon>
        <taxon>Sphaerotilaceae</taxon>
        <taxon>Azohydromonas</taxon>
    </lineage>
</organism>
<name>A0ABU5IKJ4_9BURK</name>
<keyword evidence="2" id="KW-0012">Acyltransferase</keyword>
<dbReference type="GO" id="GO:0016746">
    <property type="term" value="F:acyltransferase activity"/>
    <property type="evidence" value="ECO:0007669"/>
    <property type="project" value="UniProtKB-KW"/>
</dbReference>